<dbReference type="Proteomes" id="UP000444960">
    <property type="component" value="Unassembled WGS sequence"/>
</dbReference>
<keyword evidence="2" id="KW-1185">Reference proteome</keyword>
<gene>
    <name evidence="1" type="ORF">nbrc107696_01770</name>
</gene>
<accession>A0A7I9V3Z5</accession>
<dbReference type="EMBL" id="BJOV01000001">
    <property type="protein sequence ID" value="GED99730.1"/>
    <property type="molecule type" value="Genomic_DNA"/>
</dbReference>
<comment type="caution">
    <text evidence="1">The sequence shown here is derived from an EMBL/GenBank/DDBJ whole genome shotgun (WGS) entry which is preliminary data.</text>
</comment>
<protein>
    <recommendedName>
        <fullName evidence="3">Peptide synthetase</fullName>
    </recommendedName>
</protein>
<dbReference type="SUPFAM" id="SSF52777">
    <property type="entry name" value="CoA-dependent acyltransferases"/>
    <property type="match status" value="1"/>
</dbReference>
<evidence type="ECO:0000313" key="2">
    <source>
        <dbReference type="Proteomes" id="UP000444960"/>
    </source>
</evidence>
<dbReference type="OrthoDB" id="4365416at2"/>
<sequence length="425" mass="44497">MTTAGRLTADDNLFLVMEHVVDLPVVNQVVWRLESDVDADLVNRLGDGLHAGRLSRLAVRTAGPTRDLWRSTPDAGVVETSDVPVRRGGEGDWARTQLEAPIDSVAGPSWRLTAAPTSDGRVMVSLVFSHVVADGGAILAAVDEAVRGCPRPLEVGRRRPLTDSLSLGRAAASAACEIVRTRRPSAPREARPTATDEPFTCPTIAVTVDSGVFDATARDANGTPNTLFVALVLGVLERSGRVATGDDVRINLPVSTRRDDDLRSNASSAATADVTVSAGRYDDLSALRASCKEAYVRRERDVDPFVSTVVVAQALPDAAVRRLAAGAGTPLCLASALGDLPASFATLGGTATGPVAMRSTTVGASAAQLAAAGGGVSAWSSRTPGVVTLCFAGLDPLAIPDRRRLTDLVLGELGRWDLRAEVWLD</sequence>
<reference evidence="2" key="1">
    <citation type="submission" date="2019-06" db="EMBL/GenBank/DDBJ databases">
        <title>Gordonia isolated from sludge of a wastewater treatment plant.</title>
        <authorList>
            <person name="Tamura T."/>
            <person name="Aoyama K."/>
            <person name="Kang Y."/>
            <person name="Saito S."/>
            <person name="Akiyama N."/>
            <person name="Yazawa K."/>
            <person name="Gonoi T."/>
            <person name="Mikami Y."/>
        </authorList>
    </citation>
    <scope>NUCLEOTIDE SEQUENCE [LARGE SCALE GENOMIC DNA]</scope>
    <source>
        <strain evidence="2">NBRC 107696</strain>
    </source>
</reference>
<dbReference type="AlphaFoldDB" id="A0A7I9V3Z5"/>
<evidence type="ECO:0008006" key="3">
    <source>
        <dbReference type="Google" id="ProtNLM"/>
    </source>
</evidence>
<evidence type="ECO:0000313" key="1">
    <source>
        <dbReference type="EMBL" id="GED99730.1"/>
    </source>
</evidence>
<name>A0A7I9V3Z5_9ACTN</name>
<dbReference type="RefSeq" id="WP_161893697.1">
    <property type="nucleotide sequence ID" value="NZ_BJOV01000001.1"/>
</dbReference>
<organism evidence="1 2">
    <name type="scientific">Gordonia spumicola</name>
    <dbReference type="NCBI Taxonomy" id="589161"/>
    <lineage>
        <taxon>Bacteria</taxon>
        <taxon>Bacillati</taxon>
        <taxon>Actinomycetota</taxon>
        <taxon>Actinomycetes</taxon>
        <taxon>Mycobacteriales</taxon>
        <taxon>Gordoniaceae</taxon>
        <taxon>Gordonia</taxon>
    </lineage>
</organism>
<dbReference type="InterPro" id="IPR023213">
    <property type="entry name" value="CAT-like_dom_sf"/>
</dbReference>
<proteinExistence type="predicted"/>
<dbReference type="Gene3D" id="3.30.559.10">
    <property type="entry name" value="Chloramphenicol acetyltransferase-like domain"/>
    <property type="match status" value="1"/>
</dbReference>